<dbReference type="PANTHER" id="PTHR43331:SF1">
    <property type="entry name" value="HOMOSERINE DEHYDROGENASE"/>
    <property type="match status" value="1"/>
</dbReference>
<dbReference type="InterPro" id="IPR019811">
    <property type="entry name" value="HDH_CS"/>
</dbReference>
<keyword evidence="8" id="KW-1185">Reference proteome</keyword>
<keyword evidence="4" id="KW-0791">Threonine biosynthesis</keyword>
<dbReference type="PROSITE" id="PS01042">
    <property type="entry name" value="HOMOSER_DHGENASE"/>
    <property type="match status" value="1"/>
</dbReference>
<comment type="pathway">
    <text evidence="4">Amino-acid biosynthesis; L-threonine biosynthesis; L-threonine from L-aspartate: step 3/5.</text>
</comment>
<keyword evidence="3 4" id="KW-0560">Oxidoreductase</keyword>
<dbReference type="Pfam" id="PF00742">
    <property type="entry name" value="Homoserine_dh"/>
    <property type="match status" value="1"/>
</dbReference>
<reference evidence="7 8" key="1">
    <citation type="submission" date="2023-07" db="EMBL/GenBank/DDBJ databases">
        <authorList>
            <person name="Girao M."/>
            <person name="Carvalho M.F."/>
        </authorList>
    </citation>
    <scope>NUCLEOTIDE SEQUENCE [LARGE SCALE GENOMIC DNA]</scope>
    <source>
        <strain evidence="7 8">YIM65754</strain>
    </source>
</reference>
<comment type="similarity">
    <text evidence="1 5">Belongs to the homoserine dehydrogenase family.</text>
</comment>
<evidence type="ECO:0000256" key="3">
    <source>
        <dbReference type="ARBA" id="ARBA00023002"/>
    </source>
</evidence>
<dbReference type="PANTHER" id="PTHR43331">
    <property type="entry name" value="HOMOSERINE DEHYDROGENASE"/>
    <property type="match status" value="1"/>
</dbReference>
<feature type="domain" description="Homoserine dehydrogenase catalytic" evidence="6">
    <location>
        <begin position="154"/>
        <end position="326"/>
    </location>
</feature>
<keyword evidence="4" id="KW-0486">Methionine biosynthesis</keyword>
<evidence type="ECO:0000256" key="4">
    <source>
        <dbReference type="RuleBase" id="RU000579"/>
    </source>
</evidence>
<dbReference type="InterPro" id="IPR001342">
    <property type="entry name" value="HDH_cat"/>
</dbReference>
<protein>
    <recommendedName>
        <fullName evidence="2 4">Homoserine dehydrogenase</fullName>
        <ecNumber evidence="2 4">1.1.1.3</ecNumber>
    </recommendedName>
</protein>
<gene>
    <name evidence="7" type="ORF">Q7514_07395</name>
</gene>
<evidence type="ECO:0000313" key="8">
    <source>
        <dbReference type="Proteomes" id="UP001336020"/>
    </source>
</evidence>
<dbReference type="Gene3D" id="3.40.50.720">
    <property type="entry name" value="NAD(P)-binding Rossmann-like Domain"/>
    <property type="match status" value="1"/>
</dbReference>
<evidence type="ECO:0000259" key="6">
    <source>
        <dbReference type="Pfam" id="PF00742"/>
    </source>
</evidence>
<keyword evidence="4" id="KW-0028">Amino-acid biosynthesis</keyword>
<comment type="pathway">
    <text evidence="4">Amino-acid biosynthesis; L-methionine biosynthesis via de novo pathway; L-homoserine from L-aspartate: step 3/3.</text>
</comment>
<keyword evidence="4" id="KW-0521">NADP</keyword>
<comment type="caution">
    <text evidence="7">The sequence shown here is derived from an EMBL/GenBank/DDBJ whole genome shotgun (WGS) entry which is preliminary data.</text>
</comment>
<proteinExistence type="inferred from homology"/>
<dbReference type="EC" id="1.1.1.3" evidence="2 4"/>
<dbReference type="InterPro" id="IPR036291">
    <property type="entry name" value="NAD(P)-bd_dom_sf"/>
</dbReference>
<dbReference type="RefSeq" id="WP_330132596.1">
    <property type="nucleotide sequence ID" value="NZ_JAUTXY010000002.1"/>
</dbReference>
<evidence type="ECO:0000256" key="2">
    <source>
        <dbReference type="ARBA" id="ARBA00013213"/>
    </source>
</evidence>
<organism evidence="7 8">
    <name type="scientific">Rhodococcus artemisiae</name>
    <dbReference type="NCBI Taxonomy" id="714159"/>
    <lineage>
        <taxon>Bacteria</taxon>
        <taxon>Bacillati</taxon>
        <taxon>Actinomycetota</taxon>
        <taxon>Actinomycetes</taxon>
        <taxon>Mycobacteriales</taxon>
        <taxon>Nocardiaceae</taxon>
        <taxon>Rhodococcus</taxon>
    </lineage>
</organism>
<evidence type="ECO:0000256" key="5">
    <source>
        <dbReference type="RuleBase" id="RU004171"/>
    </source>
</evidence>
<evidence type="ECO:0000313" key="7">
    <source>
        <dbReference type="EMBL" id="MEE2057351.1"/>
    </source>
</evidence>
<dbReference type="EMBL" id="JAUTXY010000002">
    <property type="protein sequence ID" value="MEE2057351.1"/>
    <property type="molecule type" value="Genomic_DNA"/>
</dbReference>
<dbReference type="SUPFAM" id="SSF55347">
    <property type="entry name" value="Glyceraldehyde-3-phosphate dehydrogenase-like, C-terminal domain"/>
    <property type="match status" value="1"/>
</dbReference>
<name>A0ABU7L732_9NOCA</name>
<sequence>MNDPIALPILLIGYGPVAQQYAATVRARHDEFRFRYGVEPRVVAIRGRTRQVLLPDGKAPPARGAWTARTPLAELLTLASPLVVAQAVPSHPAGAAEALSDGLTALSHGAHLVTATKSPLMTGWSRLRDTALEHGRGVRVSGATGAALPAGDIARAGLRGFDVRTIRGCVNGTAGFVLDQLGDGVTLSDAIAMAQSRGIAEADPSADLSGADAATKLCLLAGLHWGWDVGACTVEAEPITVDTAARAVRVNERGAVLRHVGSASLDDPGRVVVALREFSRSEPPFGVLIGPEKAVTFGCGDAGDITVSGGRSSPLGAALSMVKDTLSLVIDPSPGLG</sequence>
<comment type="catalytic activity">
    <reaction evidence="4">
        <text>L-homoserine + NADP(+) = L-aspartate 4-semialdehyde + NADPH + H(+)</text>
        <dbReference type="Rhea" id="RHEA:15761"/>
        <dbReference type="ChEBI" id="CHEBI:15378"/>
        <dbReference type="ChEBI" id="CHEBI:57476"/>
        <dbReference type="ChEBI" id="CHEBI:57783"/>
        <dbReference type="ChEBI" id="CHEBI:58349"/>
        <dbReference type="ChEBI" id="CHEBI:537519"/>
        <dbReference type="EC" id="1.1.1.3"/>
    </reaction>
</comment>
<dbReference type="Proteomes" id="UP001336020">
    <property type="component" value="Unassembled WGS sequence"/>
</dbReference>
<evidence type="ECO:0000256" key="1">
    <source>
        <dbReference type="ARBA" id="ARBA00006753"/>
    </source>
</evidence>
<dbReference type="SUPFAM" id="SSF51735">
    <property type="entry name" value="NAD(P)-binding Rossmann-fold domains"/>
    <property type="match status" value="1"/>
</dbReference>
<dbReference type="PIRSF" id="PIRSF036497">
    <property type="entry name" value="HDH_short"/>
    <property type="match status" value="1"/>
</dbReference>
<accession>A0ABU7L732</accession>
<dbReference type="InterPro" id="IPR022697">
    <property type="entry name" value="HDH_short"/>
</dbReference>
<dbReference type="Gene3D" id="3.30.360.10">
    <property type="entry name" value="Dihydrodipicolinate Reductase, domain 2"/>
    <property type="match status" value="1"/>
</dbReference>